<dbReference type="InterPro" id="IPR001650">
    <property type="entry name" value="Helicase_C-like"/>
</dbReference>
<keyword evidence="1" id="KW-0812">Transmembrane</keyword>
<keyword evidence="1" id="KW-0472">Membrane</keyword>
<dbReference type="AlphaFoldDB" id="A0AAW1WAR8"/>
<feature type="domain" description="Helicase C-terminal" evidence="2">
    <location>
        <begin position="41"/>
        <end position="154"/>
    </location>
</feature>
<dbReference type="Proteomes" id="UP001457282">
    <property type="component" value="Unassembled WGS sequence"/>
</dbReference>
<comment type="caution">
    <text evidence="3">The sequence shown here is derived from an EMBL/GenBank/DDBJ whole genome shotgun (WGS) entry which is preliminary data.</text>
</comment>
<evidence type="ECO:0000259" key="2">
    <source>
        <dbReference type="PROSITE" id="PS51194"/>
    </source>
</evidence>
<dbReference type="SUPFAM" id="SSF52540">
    <property type="entry name" value="P-loop containing nucleoside triphosphate hydrolases"/>
    <property type="match status" value="1"/>
</dbReference>
<evidence type="ECO:0000256" key="1">
    <source>
        <dbReference type="SAM" id="Phobius"/>
    </source>
</evidence>
<organism evidence="3 4">
    <name type="scientific">Rubus argutus</name>
    <name type="common">Southern blackberry</name>
    <dbReference type="NCBI Taxonomy" id="59490"/>
    <lineage>
        <taxon>Eukaryota</taxon>
        <taxon>Viridiplantae</taxon>
        <taxon>Streptophyta</taxon>
        <taxon>Embryophyta</taxon>
        <taxon>Tracheophyta</taxon>
        <taxon>Spermatophyta</taxon>
        <taxon>Magnoliopsida</taxon>
        <taxon>eudicotyledons</taxon>
        <taxon>Gunneridae</taxon>
        <taxon>Pentapetalae</taxon>
        <taxon>rosids</taxon>
        <taxon>fabids</taxon>
        <taxon>Rosales</taxon>
        <taxon>Rosaceae</taxon>
        <taxon>Rosoideae</taxon>
        <taxon>Rosoideae incertae sedis</taxon>
        <taxon>Rubus</taxon>
    </lineage>
</organism>
<dbReference type="Gene3D" id="3.40.50.300">
    <property type="entry name" value="P-loop containing nucleotide triphosphate hydrolases"/>
    <property type="match status" value="1"/>
</dbReference>
<dbReference type="EMBL" id="JBEDUW010000006">
    <property type="protein sequence ID" value="KAK9921100.1"/>
    <property type="molecule type" value="Genomic_DNA"/>
</dbReference>
<keyword evidence="4" id="KW-1185">Reference proteome</keyword>
<accession>A0AAW1WAR8</accession>
<dbReference type="InterPro" id="IPR027417">
    <property type="entry name" value="P-loop_NTPase"/>
</dbReference>
<gene>
    <name evidence="3" type="ORF">M0R45_029627</name>
</gene>
<proteinExistence type="predicted"/>
<evidence type="ECO:0000313" key="3">
    <source>
        <dbReference type="EMBL" id="KAK9921100.1"/>
    </source>
</evidence>
<evidence type="ECO:0000313" key="4">
    <source>
        <dbReference type="Proteomes" id="UP001457282"/>
    </source>
</evidence>
<feature type="transmembrane region" description="Helical" evidence="1">
    <location>
        <begin position="6"/>
        <end position="31"/>
    </location>
</feature>
<keyword evidence="1" id="KW-1133">Transmembrane helix</keyword>
<reference evidence="3 4" key="1">
    <citation type="journal article" date="2023" name="G3 (Bethesda)">
        <title>A chromosome-length genome assembly and annotation of blackberry (Rubus argutus, cv. 'Hillquist').</title>
        <authorList>
            <person name="Bruna T."/>
            <person name="Aryal R."/>
            <person name="Dudchenko O."/>
            <person name="Sargent D.J."/>
            <person name="Mead D."/>
            <person name="Buti M."/>
            <person name="Cavallini A."/>
            <person name="Hytonen T."/>
            <person name="Andres J."/>
            <person name="Pham M."/>
            <person name="Weisz D."/>
            <person name="Mascagni F."/>
            <person name="Usai G."/>
            <person name="Natali L."/>
            <person name="Bassil N."/>
            <person name="Fernandez G.E."/>
            <person name="Lomsadze A."/>
            <person name="Armour M."/>
            <person name="Olukolu B."/>
            <person name="Poorten T."/>
            <person name="Britton C."/>
            <person name="Davik J."/>
            <person name="Ashrafi H."/>
            <person name="Aiden E.L."/>
            <person name="Borodovsky M."/>
            <person name="Worthington M."/>
        </authorList>
    </citation>
    <scope>NUCLEOTIDE SEQUENCE [LARGE SCALE GENOMIC DNA]</scope>
    <source>
        <strain evidence="3">PI 553951</strain>
    </source>
</reference>
<sequence>MPDLIGVILTLESLIFSMCFCFLLHSMTYIVRDFISRVVQDKNELFVKKEELSLVAVKQYVQGSKDSAKMLHKQLRDDGYEVTNVYDALTPEHRDKTVKEFRDGYTQVLIATDMLARGFDVASKLTVLSIMIFQSSIKLRLGPEQLRSLIMRCT</sequence>
<name>A0AAW1WAR8_RUBAR</name>
<protein>
    <recommendedName>
        <fullName evidence="2">Helicase C-terminal domain-containing protein</fullName>
    </recommendedName>
</protein>
<dbReference type="PROSITE" id="PS51194">
    <property type="entry name" value="HELICASE_CTER"/>
    <property type="match status" value="1"/>
</dbReference>
<dbReference type="Pfam" id="PF00271">
    <property type="entry name" value="Helicase_C"/>
    <property type="match status" value="1"/>
</dbReference>